<evidence type="ECO:0000313" key="9">
    <source>
        <dbReference type="Proteomes" id="UP000469952"/>
    </source>
</evidence>
<dbReference type="GO" id="GO:0055085">
    <property type="term" value="P:transmembrane transport"/>
    <property type="evidence" value="ECO:0007669"/>
    <property type="project" value="UniProtKB-UniRule"/>
</dbReference>
<dbReference type="Proteomes" id="UP000469952">
    <property type="component" value="Unassembled WGS sequence"/>
</dbReference>
<dbReference type="EMBL" id="WIPA01000001">
    <property type="protein sequence ID" value="MQR26035.1"/>
    <property type="molecule type" value="Genomic_DNA"/>
</dbReference>
<feature type="transmembrane region" description="Helical" evidence="6">
    <location>
        <begin position="197"/>
        <end position="215"/>
    </location>
</feature>
<feature type="transmembrane region" description="Helical" evidence="6">
    <location>
        <begin position="21"/>
        <end position="39"/>
    </location>
</feature>
<keyword evidence="2 6" id="KW-1003">Cell membrane</keyword>
<dbReference type="PANTHER" id="PTHR46795">
    <property type="entry name" value="ABC TRANSPORTER PERMEASE-RELATED-RELATED"/>
    <property type="match status" value="1"/>
</dbReference>
<comment type="subcellular location">
    <subcellularLocation>
        <location evidence="1 6">Cell membrane</location>
        <topology evidence="1 6">Multi-pass membrane protein</topology>
    </subcellularLocation>
</comment>
<dbReference type="PANTHER" id="PTHR46795:SF3">
    <property type="entry name" value="ABC TRANSPORTER PERMEASE"/>
    <property type="match status" value="1"/>
</dbReference>
<gene>
    <name evidence="8" type="ORF">GFV13_01805</name>
</gene>
<feature type="transmembrane region" description="Helical" evidence="6">
    <location>
        <begin position="147"/>
        <end position="168"/>
    </location>
</feature>
<protein>
    <submittedName>
        <fullName evidence="8">FtsX-like permease family protein</fullName>
    </submittedName>
</protein>
<feature type="transmembrane region" description="Helical" evidence="6">
    <location>
        <begin position="282"/>
        <end position="305"/>
    </location>
</feature>
<dbReference type="InterPro" id="IPR052536">
    <property type="entry name" value="ABC-4_Integral_Memb_Prot"/>
</dbReference>
<accession>A0A843Z059</accession>
<evidence type="ECO:0000259" key="7">
    <source>
        <dbReference type="Pfam" id="PF02687"/>
    </source>
</evidence>
<keyword evidence="4 6" id="KW-1133">Transmembrane helix</keyword>
<dbReference type="InterPro" id="IPR003838">
    <property type="entry name" value="ABC3_permease_C"/>
</dbReference>
<feature type="transmembrane region" description="Helical" evidence="6">
    <location>
        <begin position="524"/>
        <end position="549"/>
    </location>
</feature>
<feature type="domain" description="ABC3 transporter permease C-terminal" evidence="7">
    <location>
        <begin position="62"/>
        <end position="168"/>
    </location>
</feature>
<sequence length="655" mass="73968">MLYWKLAWQSIVKNRLEYLPFMLAGSAAVALNMVIQLLIYSKGVKKLAANVSVIEMLTFSQIVIAIFSIIFLLYTYSFLSKRKQSEFGLFSILGLQKVDLIKISWRQQFISFLAVTFFGLITGVVFSKVLILLFMKLVGGTEFQLNITAVSIVFIVVFFMICFLFLLITDMFSIFKLKTISLLHATKKGESEPRSHWVLFGLGLVLLTMGYYISLTVHSPLKAIGQFFIAVLLVVCATYILFIVASTIILKVMKRNGKYYYQANHFITVSNMLFRMKQNATGLASITLLTTMSLVVIVTTVSMFVGQEDYINQQFPRAAILTSSSDRKVPIKSVRKVASNNGIKIDKPYKLEISTTIAGDLTTQGKLQPLTGDSVGSADNLSEIQFITEKQYKYMANNSSNKLKANEIYVYDRQGTFNGGNITFLDKNYHVKSVLKKIKGIPSVQPNMTHSLIVVVPSKSVTSALGNEFNDLGDTKQNIAYKNQLLFNVTGTEQQREKFLKEVSQTYNITSEDRFSTISVLKEFYGGFFFIGLVFSVSFIMATGLIIYYKQISEGRSDQKQFDILQKIGMSSQEVKRTIRSQIIWIFGLPVVVAIMHLCFAMPMIHKILQLFGIIIGPVVYLTTVLTVISIVLIYYLIYLKTSKTYYQQVSRKIS</sequence>
<organism evidence="8 9">
    <name type="scientific">Leuconostoc mesenteroides</name>
    <dbReference type="NCBI Taxonomy" id="1245"/>
    <lineage>
        <taxon>Bacteria</taxon>
        <taxon>Bacillati</taxon>
        <taxon>Bacillota</taxon>
        <taxon>Bacilli</taxon>
        <taxon>Lactobacillales</taxon>
        <taxon>Lactobacillaceae</taxon>
        <taxon>Leuconostoc</taxon>
    </lineage>
</organism>
<proteinExistence type="inferred from homology"/>
<evidence type="ECO:0000256" key="6">
    <source>
        <dbReference type="PIRNR" id="PIRNR018968"/>
    </source>
</evidence>
<name>A0A843Z059_LEUME</name>
<dbReference type="PIRSF" id="PIRSF018968">
    <property type="entry name" value="ABC_permease_BceB"/>
    <property type="match status" value="1"/>
</dbReference>
<feature type="transmembrane region" description="Helical" evidence="6">
    <location>
        <begin position="109"/>
        <end position="135"/>
    </location>
</feature>
<feature type="transmembrane region" description="Helical" evidence="6">
    <location>
        <begin position="59"/>
        <end position="79"/>
    </location>
</feature>
<feature type="transmembrane region" description="Helical" evidence="6">
    <location>
        <begin position="227"/>
        <end position="250"/>
    </location>
</feature>
<evidence type="ECO:0000256" key="5">
    <source>
        <dbReference type="ARBA" id="ARBA00023136"/>
    </source>
</evidence>
<evidence type="ECO:0000256" key="2">
    <source>
        <dbReference type="ARBA" id="ARBA00022475"/>
    </source>
</evidence>
<dbReference type="Pfam" id="PF02687">
    <property type="entry name" value="FtsX"/>
    <property type="match status" value="1"/>
</dbReference>
<dbReference type="AlphaFoldDB" id="A0A843Z059"/>
<keyword evidence="5 6" id="KW-0472">Membrane</keyword>
<feature type="transmembrane region" description="Helical" evidence="6">
    <location>
        <begin position="583"/>
        <end position="605"/>
    </location>
</feature>
<evidence type="ECO:0000256" key="4">
    <source>
        <dbReference type="ARBA" id="ARBA00022989"/>
    </source>
</evidence>
<evidence type="ECO:0000313" key="8">
    <source>
        <dbReference type="EMBL" id="MQR26035.1"/>
    </source>
</evidence>
<dbReference type="GO" id="GO:0005886">
    <property type="term" value="C:plasma membrane"/>
    <property type="evidence" value="ECO:0007669"/>
    <property type="project" value="UniProtKB-SubCell"/>
</dbReference>
<evidence type="ECO:0000256" key="1">
    <source>
        <dbReference type="ARBA" id="ARBA00004651"/>
    </source>
</evidence>
<keyword evidence="3 6" id="KW-0812">Transmembrane</keyword>
<dbReference type="InterPro" id="IPR027022">
    <property type="entry name" value="ABC_permease_BceB-typ"/>
</dbReference>
<feature type="transmembrane region" description="Helical" evidence="6">
    <location>
        <begin position="611"/>
        <end position="638"/>
    </location>
</feature>
<evidence type="ECO:0000256" key="3">
    <source>
        <dbReference type="ARBA" id="ARBA00022692"/>
    </source>
</evidence>
<dbReference type="RefSeq" id="WP_059442012.1">
    <property type="nucleotide sequence ID" value="NZ_BCMP01000005.1"/>
</dbReference>
<comment type="caution">
    <text evidence="8">The sequence shown here is derived from an EMBL/GenBank/DDBJ whole genome shotgun (WGS) entry which is preliminary data.</text>
</comment>
<comment type="similarity">
    <text evidence="6">Belongs to the ABC-4 integral membrane protein family.</text>
</comment>
<keyword evidence="6" id="KW-0813">Transport</keyword>
<reference evidence="8 9" key="1">
    <citation type="submission" date="2019-10" db="EMBL/GenBank/DDBJ databases">
        <title>WGS of Leuconostoc mesenteroides.</title>
        <authorList>
            <person name="Melo Bolivar J."/>
            <person name="Marino-Ramirez L."/>
            <person name="Villamil Diaz L.M."/>
        </authorList>
    </citation>
    <scope>NUCLEOTIDE SEQUENCE [LARGE SCALE GENOMIC DNA]</scope>
    <source>
        <strain evidence="8 9">M11</strain>
    </source>
</reference>